<dbReference type="Proteomes" id="UP000460157">
    <property type="component" value="Unassembled WGS sequence"/>
</dbReference>
<dbReference type="EMBL" id="WRPM01000103">
    <property type="protein sequence ID" value="MVT27724.1"/>
    <property type="molecule type" value="Genomic_DNA"/>
</dbReference>
<dbReference type="InterPro" id="IPR006076">
    <property type="entry name" value="FAD-dep_OxRdtase"/>
</dbReference>
<sequence>MHIVVIGAGSIGSHTAYRLAQQGAQVTVLEAGEPGRGTSSATMAWLSTFPQLGWEEEPGRAALRTKVHQYFYDIESELDLKVVDWCGTLNIAHGNEAQELKHRAQIARSKGAGVIELDAAGAAEVEPLVRLGPGDTAFYQQESGWVDVAALINRLLTRAQQLGARLLTQTSVTAIERDGTGVTAVHTSTGELLEADAVVNCAGSWGTHVAAMAGLTMPLDLRPGRILTTEPLPAESRPTTIVNAPLTSVRPHPGGSLVLNGRGLQGAGENTNLSDTAPLIADIARYVPALAEVPIAETRIGIRPVPPGGPIVGALPWAPNFYFAVSHGGIGWAPMWAWFAARELLHGESVPELSAMRPERFHWKPEEIGRFADDAEQARR</sequence>
<dbReference type="GO" id="GO:0016491">
    <property type="term" value="F:oxidoreductase activity"/>
    <property type="evidence" value="ECO:0007669"/>
    <property type="project" value="UniProtKB-KW"/>
</dbReference>
<feature type="domain" description="FAD dependent oxidoreductase" evidence="2">
    <location>
        <begin position="3"/>
        <end position="337"/>
    </location>
</feature>
<gene>
    <name evidence="3" type="ORF">GNZ21_15405</name>
</gene>
<dbReference type="OrthoDB" id="9806257at2"/>
<organism evidence="3 4">
    <name type="scientific">Nesterenkonia alkaliphila</name>
    <dbReference type="NCBI Taxonomy" id="1463631"/>
    <lineage>
        <taxon>Bacteria</taxon>
        <taxon>Bacillati</taxon>
        <taxon>Actinomycetota</taxon>
        <taxon>Actinomycetes</taxon>
        <taxon>Micrococcales</taxon>
        <taxon>Micrococcaceae</taxon>
        <taxon>Nesterenkonia</taxon>
    </lineage>
</organism>
<dbReference type="PANTHER" id="PTHR13847">
    <property type="entry name" value="SARCOSINE DEHYDROGENASE-RELATED"/>
    <property type="match status" value="1"/>
</dbReference>
<keyword evidence="1" id="KW-0560">Oxidoreductase</keyword>
<dbReference type="AlphaFoldDB" id="A0A7K1UMQ6"/>
<comment type="caution">
    <text evidence="3">The sequence shown here is derived from an EMBL/GenBank/DDBJ whole genome shotgun (WGS) entry which is preliminary data.</text>
</comment>
<dbReference type="PANTHER" id="PTHR13847:SF289">
    <property type="entry name" value="GLYCINE OXIDASE"/>
    <property type="match status" value="1"/>
</dbReference>
<accession>A0A7K1UMQ6</accession>
<dbReference type="RefSeq" id="WP_157325940.1">
    <property type="nucleotide sequence ID" value="NZ_BMFX01000010.1"/>
</dbReference>
<evidence type="ECO:0000259" key="2">
    <source>
        <dbReference type="Pfam" id="PF01266"/>
    </source>
</evidence>
<reference evidence="3 4" key="1">
    <citation type="submission" date="2019-12" db="EMBL/GenBank/DDBJ databases">
        <title>Nesterenkonia muleiensis sp. nov., a novel actinobacterium isolated from sap of Populus euphratica.</title>
        <authorList>
            <person name="Wang R."/>
        </authorList>
    </citation>
    <scope>NUCLEOTIDE SEQUENCE [LARGE SCALE GENOMIC DNA]</scope>
    <source>
        <strain evidence="3 4">F10</strain>
    </source>
</reference>
<protein>
    <submittedName>
        <fullName evidence="3">FAD-dependent oxidoreductase</fullName>
    </submittedName>
</protein>
<evidence type="ECO:0000256" key="1">
    <source>
        <dbReference type="ARBA" id="ARBA00023002"/>
    </source>
</evidence>
<name>A0A7K1UMQ6_9MICC</name>
<dbReference type="Gene3D" id="3.50.50.60">
    <property type="entry name" value="FAD/NAD(P)-binding domain"/>
    <property type="match status" value="1"/>
</dbReference>
<dbReference type="Gene3D" id="3.30.9.10">
    <property type="entry name" value="D-Amino Acid Oxidase, subunit A, domain 2"/>
    <property type="match status" value="1"/>
</dbReference>
<dbReference type="Pfam" id="PF01266">
    <property type="entry name" value="DAO"/>
    <property type="match status" value="1"/>
</dbReference>
<proteinExistence type="predicted"/>
<evidence type="ECO:0000313" key="3">
    <source>
        <dbReference type="EMBL" id="MVT27724.1"/>
    </source>
</evidence>
<dbReference type="SUPFAM" id="SSF51905">
    <property type="entry name" value="FAD/NAD(P)-binding domain"/>
    <property type="match status" value="1"/>
</dbReference>
<dbReference type="InterPro" id="IPR036188">
    <property type="entry name" value="FAD/NAD-bd_sf"/>
</dbReference>
<evidence type="ECO:0000313" key="4">
    <source>
        <dbReference type="Proteomes" id="UP000460157"/>
    </source>
</evidence>
<keyword evidence="4" id="KW-1185">Reference proteome</keyword>
<dbReference type="GO" id="GO:0005737">
    <property type="term" value="C:cytoplasm"/>
    <property type="evidence" value="ECO:0007669"/>
    <property type="project" value="TreeGrafter"/>
</dbReference>